<dbReference type="Pfam" id="PF13229">
    <property type="entry name" value="Beta_helix"/>
    <property type="match status" value="1"/>
</dbReference>
<dbReference type="SMART" id="SM00710">
    <property type="entry name" value="PbH1"/>
    <property type="match status" value="5"/>
</dbReference>
<name>A0ABD5RIC6_9EURY</name>
<gene>
    <name evidence="3" type="ORF">ACFPYI_01830</name>
</gene>
<sequence length="505" mass="53431">MSSVVTFSTTGKAQVTDEVGDYLVDNVEEIVESDSSNPGDPIYPDQTQNDTITVDPPDGDIVAGDVQAETGNIDELTGESFDIERGSFADNPDSIKIRENGGTFYATGRDAELASGSDIGTVINTALTALDQTDGYTRAANIRIPKGLHYTSSTLGLYIGQQLIGENTSYAEIRQADGANLTNVVEYIHDSNETSVKPYFGGLFDIKIDGNKANNTSGIGFYSEDIGTNSEAKDFHIERAFVDKCPEEGFRFDFHWGYHVDHWLAERNGGAGMYLGVGAQFYIGDGFSAYNIGEGVYVGGARNGRIRQVNARENGADGFRLASPRDIRLLGCVSNGNDVHGYFVGTDDRARLNGCTAVNNGQNTTSAAGFQVTGNNVKLVECDAIDTQGTATQNYGFRIYGANTTLIGGSASGNGTDIQVESGATDTELWGVRYGSLTDNGTRTRWNGVIGGGPLGGTDIGSLTGASAGDEALADGTTATTPYTQWTFNGAEWVLADGSSTITPA</sequence>
<evidence type="ECO:0000313" key="3">
    <source>
        <dbReference type="EMBL" id="MFC5970060.1"/>
    </source>
</evidence>
<dbReference type="RefSeq" id="WP_247418693.1">
    <property type="nucleotide sequence ID" value="NZ_JALLGW010000002.1"/>
</dbReference>
<dbReference type="InterPro" id="IPR011050">
    <property type="entry name" value="Pectin_lyase_fold/virulence"/>
</dbReference>
<dbReference type="InterPro" id="IPR039448">
    <property type="entry name" value="Beta_helix"/>
</dbReference>
<dbReference type="AlphaFoldDB" id="A0ABD5RIC6"/>
<dbReference type="InterPro" id="IPR006626">
    <property type="entry name" value="PbH1"/>
</dbReference>
<dbReference type="InterPro" id="IPR012334">
    <property type="entry name" value="Pectin_lyas_fold"/>
</dbReference>
<dbReference type="EMBL" id="JBHSQH010000001">
    <property type="protein sequence ID" value="MFC5970060.1"/>
    <property type="molecule type" value="Genomic_DNA"/>
</dbReference>
<feature type="domain" description="Right handed beta helix" evidence="2">
    <location>
        <begin position="267"/>
        <end position="376"/>
    </location>
</feature>
<dbReference type="SUPFAM" id="SSF51126">
    <property type="entry name" value="Pectin lyase-like"/>
    <property type="match status" value="1"/>
</dbReference>
<evidence type="ECO:0000256" key="1">
    <source>
        <dbReference type="SAM" id="MobiDB-lite"/>
    </source>
</evidence>
<dbReference type="Gene3D" id="2.160.20.10">
    <property type="entry name" value="Single-stranded right-handed beta-helix, Pectin lyase-like"/>
    <property type="match status" value="1"/>
</dbReference>
<feature type="region of interest" description="Disordered" evidence="1">
    <location>
        <begin position="32"/>
        <end position="53"/>
    </location>
</feature>
<proteinExistence type="predicted"/>
<dbReference type="Proteomes" id="UP001596099">
    <property type="component" value="Unassembled WGS sequence"/>
</dbReference>
<reference evidence="3 4" key="1">
    <citation type="journal article" date="2019" name="Int. J. Syst. Evol. Microbiol.">
        <title>The Global Catalogue of Microorganisms (GCM) 10K type strain sequencing project: providing services to taxonomists for standard genome sequencing and annotation.</title>
        <authorList>
            <consortium name="The Broad Institute Genomics Platform"/>
            <consortium name="The Broad Institute Genome Sequencing Center for Infectious Disease"/>
            <person name="Wu L."/>
            <person name="Ma J."/>
        </authorList>
    </citation>
    <scope>NUCLEOTIDE SEQUENCE [LARGE SCALE GENOMIC DNA]</scope>
    <source>
        <strain evidence="3 4">CGMCC 1.12543</strain>
    </source>
</reference>
<keyword evidence="4" id="KW-1185">Reference proteome</keyword>
<accession>A0ABD5RIC6</accession>
<protein>
    <submittedName>
        <fullName evidence="3">Right-handed parallel beta-helix repeat-containing protein</fullName>
    </submittedName>
</protein>
<evidence type="ECO:0000313" key="4">
    <source>
        <dbReference type="Proteomes" id="UP001596099"/>
    </source>
</evidence>
<comment type="caution">
    <text evidence="3">The sequence shown here is derived from an EMBL/GenBank/DDBJ whole genome shotgun (WGS) entry which is preliminary data.</text>
</comment>
<organism evidence="3 4">
    <name type="scientific">Halomarina salina</name>
    <dbReference type="NCBI Taxonomy" id="1872699"/>
    <lineage>
        <taxon>Archaea</taxon>
        <taxon>Methanobacteriati</taxon>
        <taxon>Methanobacteriota</taxon>
        <taxon>Stenosarchaea group</taxon>
        <taxon>Halobacteria</taxon>
        <taxon>Halobacteriales</taxon>
        <taxon>Natronomonadaceae</taxon>
        <taxon>Halomarina</taxon>
    </lineage>
</organism>
<evidence type="ECO:0000259" key="2">
    <source>
        <dbReference type="Pfam" id="PF13229"/>
    </source>
</evidence>